<evidence type="ECO:0000259" key="1">
    <source>
        <dbReference type="Pfam" id="PF13439"/>
    </source>
</evidence>
<name>A0AA42W4J3_9BURK</name>
<dbReference type="GO" id="GO:0016757">
    <property type="term" value="F:glycosyltransferase activity"/>
    <property type="evidence" value="ECO:0007669"/>
    <property type="project" value="UniProtKB-KW"/>
</dbReference>
<dbReference type="InterPro" id="IPR028098">
    <property type="entry name" value="Glyco_trans_4-like_N"/>
</dbReference>
<dbReference type="Pfam" id="PF13439">
    <property type="entry name" value="Glyco_transf_4"/>
    <property type="match status" value="1"/>
</dbReference>
<comment type="caution">
    <text evidence="2">The sequence shown here is derived from an EMBL/GenBank/DDBJ whole genome shotgun (WGS) entry which is preliminary data.</text>
</comment>
<protein>
    <submittedName>
        <fullName evidence="2">Glycosyltransferase</fullName>
        <ecNumber evidence="2">2.4.-.-</ecNumber>
    </submittedName>
</protein>
<proteinExistence type="predicted"/>
<organism evidence="2 3">
    <name type="scientific">Comamonas aquatica</name>
    <dbReference type="NCBI Taxonomy" id="225991"/>
    <lineage>
        <taxon>Bacteria</taxon>
        <taxon>Pseudomonadati</taxon>
        <taxon>Pseudomonadota</taxon>
        <taxon>Betaproteobacteria</taxon>
        <taxon>Burkholderiales</taxon>
        <taxon>Comamonadaceae</taxon>
        <taxon>Comamonas</taxon>
    </lineage>
</organism>
<dbReference type="EC" id="2.4.-.-" evidence="2"/>
<gene>
    <name evidence="2" type="ORF">N5J23_16890</name>
</gene>
<evidence type="ECO:0000313" key="3">
    <source>
        <dbReference type="Proteomes" id="UP001161294"/>
    </source>
</evidence>
<accession>A0AA42W4J3</accession>
<sequence>MIIVVAPHPSTENQKDGMIQRIAHIDSLMASSPRTYLDISVRRFVRKQIFVDGMVTIQRLNLLVHFFQIARLIRQANLIYIHSAYNALKACLFPTKAHVVFDAHGIVPEELAQEGQTIAAWMFTFAERNALRRCQTLVCVTRSMLEHFKAKYAHRADREVIVLPILPRLGDATEVNKALHATRNGNSVIYAGGMQVWQNVDKMLNAARTQPGMRYTFLTGDQQRFKNSISNAGLVNATCQSVAPEAVKDFYLKHQYGFILREDVLVNQVACPTKLVEYLYWGVVPIVVTPRIGDFDGESLHGVSLDDFRRGVLPDQETLSAMREHNQRTVFAILASAQSNQDLLQQLLRRFA</sequence>
<reference evidence="2" key="1">
    <citation type="submission" date="2022-09" db="EMBL/GenBank/DDBJ databases">
        <title>Intensive care unit water sources are persistently colonized with multi-drug resistant bacteria and are the site of extensive horizontal gene transfer of antibiotic resistance genes.</title>
        <authorList>
            <person name="Diorio-Toth L."/>
        </authorList>
    </citation>
    <scope>NUCLEOTIDE SEQUENCE</scope>
    <source>
        <strain evidence="2">GD03686</strain>
    </source>
</reference>
<evidence type="ECO:0000313" key="2">
    <source>
        <dbReference type="EMBL" id="MDH2007190.1"/>
    </source>
</evidence>
<dbReference type="EMBL" id="JAOCJW010000050">
    <property type="protein sequence ID" value="MDH2007190.1"/>
    <property type="molecule type" value="Genomic_DNA"/>
</dbReference>
<feature type="domain" description="Glycosyltransferase subfamily 4-like N-terminal" evidence="1">
    <location>
        <begin position="58"/>
        <end position="158"/>
    </location>
</feature>
<dbReference type="Proteomes" id="UP001161294">
    <property type="component" value="Unassembled WGS sequence"/>
</dbReference>
<dbReference type="AlphaFoldDB" id="A0AA42W4J3"/>
<keyword evidence="2" id="KW-0328">Glycosyltransferase</keyword>
<dbReference type="RefSeq" id="WP_279853408.1">
    <property type="nucleotide sequence ID" value="NZ_JAOCIA010000053.1"/>
</dbReference>
<dbReference type="Gene3D" id="3.40.50.2000">
    <property type="entry name" value="Glycogen Phosphorylase B"/>
    <property type="match status" value="2"/>
</dbReference>
<dbReference type="SUPFAM" id="SSF53756">
    <property type="entry name" value="UDP-Glycosyltransferase/glycogen phosphorylase"/>
    <property type="match status" value="1"/>
</dbReference>
<keyword evidence="2" id="KW-0808">Transferase</keyword>